<dbReference type="AlphaFoldDB" id="A0A915AR59"/>
<proteinExistence type="predicted"/>
<evidence type="ECO:0000313" key="4">
    <source>
        <dbReference type="WBParaSite" id="PgR011_g098_t02"/>
    </source>
</evidence>
<dbReference type="SUPFAM" id="SSF47473">
    <property type="entry name" value="EF-hand"/>
    <property type="match status" value="1"/>
</dbReference>
<evidence type="ECO:0000256" key="1">
    <source>
        <dbReference type="ARBA" id="ARBA00022837"/>
    </source>
</evidence>
<sequence>MVYCYRTDMVEYVIESFPEIDPFLIRKWHHAFVTFFDVNHNGVLEWGDYRLLTEIIKAMRGENSDEYKSANIALKEIWDRLLEETHPNKDGNVSLVNWIAMWQRTLTGEDPYWQKNYLEYMFQLFDASGDQLIDLAEYIEVLSYFNIGRMEAVNCFDKFAKMPDGSQKMAIDYTKFCSLWDEYFHSKDLNAAGNYLLGYP</sequence>
<feature type="domain" description="EF-hand" evidence="2">
    <location>
        <begin position="113"/>
        <end position="148"/>
    </location>
</feature>
<reference evidence="4" key="1">
    <citation type="submission" date="2022-11" db="UniProtKB">
        <authorList>
            <consortium name="WormBaseParasite"/>
        </authorList>
    </citation>
    <scope>IDENTIFICATION</scope>
</reference>
<keyword evidence="1" id="KW-0106">Calcium</keyword>
<name>A0A915AR59_PARUN</name>
<dbReference type="Proteomes" id="UP000887569">
    <property type="component" value="Unplaced"/>
</dbReference>
<dbReference type="Gene3D" id="1.10.238.10">
    <property type="entry name" value="EF-hand"/>
    <property type="match status" value="1"/>
</dbReference>
<dbReference type="InterPro" id="IPR002048">
    <property type="entry name" value="EF_hand_dom"/>
</dbReference>
<dbReference type="PROSITE" id="PS00018">
    <property type="entry name" value="EF_HAND_1"/>
    <property type="match status" value="2"/>
</dbReference>
<dbReference type="WBParaSite" id="PgR011_g098_t02">
    <property type="protein sequence ID" value="PgR011_g098_t02"/>
    <property type="gene ID" value="PgR011_g098"/>
</dbReference>
<organism evidence="3 4">
    <name type="scientific">Parascaris univalens</name>
    <name type="common">Nematode worm</name>
    <dbReference type="NCBI Taxonomy" id="6257"/>
    <lineage>
        <taxon>Eukaryota</taxon>
        <taxon>Metazoa</taxon>
        <taxon>Ecdysozoa</taxon>
        <taxon>Nematoda</taxon>
        <taxon>Chromadorea</taxon>
        <taxon>Rhabditida</taxon>
        <taxon>Spirurina</taxon>
        <taxon>Ascaridomorpha</taxon>
        <taxon>Ascaridoidea</taxon>
        <taxon>Ascarididae</taxon>
        <taxon>Parascaris</taxon>
    </lineage>
</organism>
<dbReference type="PROSITE" id="PS50222">
    <property type="entry name" value="EF_HAND_2"/>
    <property type="match status" value="1"/>
</dbReference>
<protein>
    <submittedName>
        <fullName evidence="4">EF-hand domain-containing protein</fullName>
    </submittedName>
</protein>
<keyword evidence="3" id="KW-1185">Reference proteome</keyword>
<dbReference type="GO" id="GO:0005509">
    <property type="term" value="F:calcium ion binding"/>
    <property type="evidence" value="ECO:0007669"/>
    <property type="project" value="InterPro"/>
</dbReference>
<dbReference type="InterPro" id="IPR011992">
    <property type="entry name" value="EF-hand-dom_pair"/>
</dbReference>
<evidence type="ECO:0000313" key="3">
    <source>
        <dbReference type="Proteomes" id="UP000887569"/>
    </source>
</evidence>
<dbReference type="InterPro" id="IPR018247">
    <property type="entry name" value="EF_Hand_1_Ca_BS"/>
</dbReference>
<evidence type="ECO:0000259" key="2">
    <source>
        <dbReference type="PROSITE" id="PS50222"/>
    </source>
</evidence>
<accession>A0A915AR59</accession>